<dbReference type="GO" id="GO:0005840">
    <property type="term" value="C:ribosome"/>
    <property type="evidence" value="ECO:0007669"/>
    <property type="project" value="UniProtKB-KW"/>
</dbReference>
<evidence type="ECO:0000313" key="9">
    <source>
        <dbReference type="EMBL" id="OZJ03711.1"/>
    </source>
</evidence>
<evidence type="ECO:0000313" key="10">
    <source>
        <dbReference type="Proteomes" id="UP000242875"/>
    </source>
</evidence>
<evidence type="ECO:0000256" key="5">
    <source>
        <dbReference type="ARBA" id="ARBA00023128"/>
    </source>
</evidence>
<dbReference type="PANTHER" id="PTHR28184">
    <property type="entry name" value="MITOCHONDRIAL HOMOLOGOUS RECOMBINATION PROTEIN 1"/>
    <property type="match status" value="1"/>
</dbReference>
<keyword evidence="6" id="KW-0804">Transcription</keyword>
<gene>
    <name evidence="9" type="ORF">BZG36_03299</name>
</gene>
<evidence type="ECO:0000256" key="7">
    <source>
        <dbReference type="ARBA" id="ARBA00023274"/>
    </source>
</evidence>
<dbReference type="Proteomes" id="UP000242875">
    <property type="component" value="Unassembled WGS sequence"/>
</dbReference>
<dbReference type="AlphaFoldDB" id="A0A261XZF3"/>
<comment type="subcellular location">
    <subcellularLocation>
        <location evidence="1">Mitochondrion</location>
    </subcellularLocation>
</comment>
<dbReference type="GO" id="GO:0000150">
    <property type="term" value="F:DNA strand exchange activity"/>
    <property type="evidence" value="ECO:0007669"/>
    <property type="project" value="InterPro"/>
</dbReference>
<sequence>MSTLYLYRHIQTSQVLVSLRQGMKNKVLQQQSIKQRPPRLRKDHWVPMLAISGFDKAETAQALHDSILTRSQQKQNSKINATISGQPARLREPLEREQIQQTLEALQEALTHTLPKRSTEPLRFHWENKALSERLQWPEHVQHGDLQLVRGRIPVQASSS</sequence>
<keyword evidence="10" id="KW-1185">Reference proteome</keyword>
<reference evidence="9 10" key="1">
    <citation type="journal article" date="2017" name="Mycologia">
        <title>Bifiguratus adelaidae, gen. et sp. nov., a new member of Mucoromycotina in endophytic and soil-dwelling habitats.</title>
        <authorList>
            <person name="Torres-Cruz T.J."/>
            <person name="Billingsley Tobias T.L."/>
            <person name="Almatruk M."/>
            <person name="Hesse C."/>
            <person name="Kuske C.R."/>
            <person name="Desiro A."/>
            <person name="Benucci G.M."/>
            <person name="Bonito G."/>
            <person name="Stajich J.E."/>
            <person name="Dunlap C."/>
            <person name="Arnold A.E."/>
            <person name="Porras-Alfaro A."/>
        </authorList>
    </citation>
    <scope>NUCLEOTIDE SEQUENCE [LARGE SCALE GENOMIC DNA]</scope>
    <source>
        <strain evidence="9 10">AZ0501</strain>
    </source>
</reference>
<evidence type="ECO:0000256" key="4">
    <source>
        <dbReference type="ARBA" id="ARBA00023015"/>
    </source>
</evidence>
<dbReference type="EMBL" id="MVBO01000072">
    <property type="protein sequence ID" value="OZJ03711.1"/>
    <property type="molecule type" value="Genomic_DNA"/>
</dbReference>
<keyword evidence="5" id="KW-0496">Mitochondrion</keyword>
<accession>A0A261XZF3</accession>
<evidence type="ECO:0000256" key="8">
    <source>
        <dbReference type="ARBA" id="ARBA00035185"/>
    </source>
</evidence>
<dbReference type="PANTHER" id="PTHR28184:SF1">
    <property type="entry name" value="LARGE RIBOSOMAL SUBUNIT PROTEIN ML67"/>
    <property type="match status" value="1"/>
</dbReference>
<comment type="caution">
    <text evidence="9">The sequence shown here is derived from an EMBL/GenBank/DDBJ whole genome shotgun (WGS) entry which is preliminary data.</text>
</comment>
<protein>
    <recommendedName>
        <fullName evidence="8">Large ribosomal subunit protein mL67</fullName>
    </recommendedName>
</protein>
<evidence type="ECO:0000256" key="1">
    <source>
        <dbReference type="ARBA" id="ARBA00004173"/>
    </source>
</evidence>
<dbReference type="GO" id="GO:0003697">
    <property type="term" value="F:single-stranded DNA binding"/>
    <property type="evidence" value="ECO:0007669"/>
    <property type="project" value="InterPro"/>
</dbReference>
<keyword evidence="7" id="KW-0687">Ribonucleoprotein</keyword>
<dbReference type="Pfam" id="PF12829">
    <property type="entry name" value="Mhr1"/>
    <property type="match status" value="1"/>
</dbReference>
<evidence type="ECO:0000256" key="2">
    <source>
        <dbReference type="ARBA" id="ARBA00010741"/>
    </source>
</evidence>
<keyword evidence="4" id="KW-0805">Transcription regulation</keyword>
<organism evidence="9 10">
    <name type="scientific">Bifiguratus adelaidae</name>
    <dbReference type="NCBI Taxonomy" id="1938954"/>
    <lineage>
        <taxon>Eukaryota</taxon>
        <taxon>Fungi</taxon>
        <taxon>Fungi incertae sedis</taxon>
        <taxon>Mucoromycota</taxon>
        <taxon>Mucoromycotina</taxon>
        <taxon>Endogonomycetes</taxon>
        <taxon>Endogonales</taxon>
        <taxon>Endogonales incertae sedis</taxon>
        <taxon>Bifiguratus</taxon>
    </lineage>
</organism>
<proteinExistence type="inferred from homology"/>
<dbReference type="GO" id="GO:0003735">
    <property type="term" value="F:structural constituent of ribosome"/>
    <property type="evidence" value="ECO:0007669"/>
    <property type="project" value="TreeGrafter"/>
</dbReference>
<name>A0A261XZF3_9FUNG</name>
<comment type="similarity">
    <text evidence="2">Belongs to the mitochondrion-specific ribosomal protein mL67 family.</text>
</comment>
<evidence type="ECO:0000256" key="3">
    <source>
        <dbReference type="ARBA" id="ARBA00022980"/>
    </source>
</evidence>
<dbReference type="GO" id="GO:0005739">
    <property type="term" value="C:mitochondrion"/>
    <property type="evidence" value="ECO:0007669"/>
    <property type="project" value="UniProtKB-SubCell"/>
</dbReference>
<dbReference type="OrthoDB" id="434092at2759"/>
<keyword evidence="3" id="KW-0689">Ribosomal protein</keyword>
<dbReference type="GO" id="GO:1990904">
    <property type="term" value="C:ribonucleoprotein complex"/>
    <property type="evidence" value="ECO:0007669"/>
    <property type="project" value="UniProtKB-KW"/>
</dbReference>
<evidence type="ECO:0000256" key="6">
    <source>
        <dbReference type="ARBA" id="ARBA00023163"/>
    </source>
</evidence>
<dbReference type="InterPro" id="IPR024629">
    <property type="entry name" value="Ribosomal_mL67"/>
</dbReference>